<sequence length="79" mass="8032">MADLSPSPPATDPRPAPATAVGDGVGAASTGLATALTPTPEAAQAATVARLNHLFRRSLARGQVHPLQIALYQHRGVQA</sequence>
<dbReference type="RefSeq" id="WP_273951911.1">
    <property type="nucleotide sequence ID" value="NZ_JAQSIP010000005.1"/>
</dbReference>
<protein>
    <submittedName>
        <fullName evidence="2">Uncharacterized protein</fullName>
    </submittedName>
</protein>
<organism evidence="2 3">
    <name type="scientific">Curvibacter cyanobacteriorum</name>
    <dbReference type="NCBI Taxonomy" id="3026422"/>
    <lineage>
        <taxon>Bacteria</taxon>
        <taxon>Pseudomonadati</taxon>
        <taxon>Pseudomonadota</taxon>
        <taxon>Betaproteobacteria</taxon>
        <taxon>Burkholderiales</taxon>
        <taxon>Comamonadaceae</taxon>
        <taxon>Curvibacter</taxon>
    </lineage>
</organism>
<keyword evidence="3" id="KW-1185">Reference proteome</keyword>
<gene>
    <name evidence="2" type="ORF">PSQ40_12795</name>
</gene>
<reference evidence="2 3" key="1">
    <citation type="submission" date="2023-02" db="EMBL/GenBank/DDBJ databases">
        <title>Bacterial whole genomic sequence of Curvibacter sp. HBC61.</title>
        <authorList>
            <person name="Le V."/>
            <person name="Ko S.-R."/>
            <person name="Ahn C.-Y."/>
            <person name="Oh H.-M."/>
        </authorList>
    </citation>
    <scope>NUCLEOTIDE SEQUENCE [LARGE SCALE GENOMIC DNA]</scope>
    <source>
        <strain evidence="2 3">HBC61</strain>
    </source>
</reference>
<feature type="region of interest" description="Disordered" evidence="1">
    <location>
        <begin position="1"/>
        <end position="25"/>
    </location>
</feature>
<evidence type="ECO:0000313" key="2">
    <source>
        <dbReference type="EMBL" id="MDD0839454.1"/>
    </source>
</evidence>
<evidence type="ECO:0000256" key="1">
    <source>
        <dbReference type="SAM" id="MobiDB-lite"/>
    </source>
</evidence>
<evidence type="ECO:0000313" key="3">
    <source>
        <dbReference type="Proteomes" id="UP001528673"/>
    </source>
</evidence>
<accession>A0ABT5N1J6</accession>
<proteinExistence type="predicted"/>
<dbReference type="EMBL" id="JAQSIP010000005">
    <property type="protein sequence ID" value="MDD0839454.1"/>
    <property type="molecule type" value="Genomic_DNA"/>
</dbReference>
<dbReference type="Proteomes" id="UP001528673">
    <property type="component" value="Unassembled WGS sequence"/>
</dbReference>
<comment type="caution">
    <text evidence="2">The sequence shown here is derived from an EMBL/GenBank/DDBJ whole genome shotgun (WGS) entry which is preliminary data.</text>
</comment>
<name>A0ABT5N1J6_9BURK</name>
<feature type="compositionally biased region" description="Pro residues" evidence="1">
    <location>
        <begin position="1"/>
        <end position="16"/>
    </location>
</feature>